<keyword evidence="1" id="KW-0732">Signal</keyword>
<accession>A0ABW1WFX4</accession>
<gene>
    <name evidence="2" type="ORF">ACFP7A_05640</name>
</gene>
<evidence type="ECO:0000256" key="1">
    <source>
        <dbReference type="SAM" id="SignalP"/>
    </source>
</evidence>
<proteinExistence type="predicted"/>
<feature type="signal peptide" evidence="1">
    <location>
        <begin position="1"/>
        <end position="29"/>
    </location>
</feature>
<dbReference type="Proteomes" id="UP001596267">
    <property type="component" value="Unassembled WGS sequence"/>
</dbReference>
<keyword evidence="3" id="KW-1185">Reference proteome</keyword>
<evidence type="ECO:0000313" key="3">
    <source>
        <dbReference type="Proteomes" id="UP001596267"/>
    </source>
</evidence>
<sequence>MNDIQSRGKKTLRFVVAVLMMGMFNSAMDQTVVSAAIGQIVPETDTIA</sequence>
<dbReference type="RefSeq" id="WP_253053048.1">
    <property type="nucleotide sequence ID" value="NZ_JAMXWN010000003.1"/>
</dbReference>
<reference evidence="3" key="1">
    <citation type="journal article" date="2019" name="Int. J. Syst. Evol. Microbiol.">
        <title>The Global Catalogue of Microorganisms (GCM) 10K type strain sequencing project: providing services to taxonomists for standard genome sequencing and annotation.</title>
        <authorList>
            <consortium name="The Broad Institute Genomics Platform"/>
            <consortium name="The Broad Institute Genome Sequencing Center for Infectious Disease"/>
            <person name="Wu L."/>
            <person name="Ma J."/>
        </authorList>
    </citation>
    <scope>NUCLEOTIDE SEQUENCE [LARGE SCALE GENOMIC DNA]</scope>
    <source>
        <strain evidence="3">CCUG 42001</strain>
    </source>
</reference>
<organism evidence="2 3">
    <name type="scientific">Sporolactobacillus kofuensis</name>
    <dbReference type="NCBI Taxonomy" id="269672"/>
    <lineage>
        <taxon>Bacteria</taxon>
        <taxon>Bacillati</taxon>
        <taxon>Bacillota</taxon>
        <taxon>Bacilli</taxon>
        <taxon>Bacillales</taxon>
        <taxon>Sporolactobacillaceae</taxon>
        <taxon>Sporolactobacillus</taxon>
    </lineage>
</organism>
<comment type="caution">
    <text evidence="2">The sequence shown here is derived from an EMBL/GenBank/DDBJ whole genome shotgun (WGS) entry which is preliminary data.</text>
</comment>
<evidence type="ECO:0008006" key="4">
    <source>
        <dbReference type="Google" id="ProtNLM"/>
    </source>
</evidence>
<protein>
    <recommendedName>
        <fullName evidence="4">MFS transporter</fullName>
    </recommendedName>
</protein>
<evidence type="ECO:0000313" key="2">
    <source>
        <dbReference type="EMBL" id="MFC6386074.1"/>
    </source>
</evidence>
<name>A0ABW1WFX4_9BACL</name>
<feature type="chain" id="PRO_5045496793" description="MFS transporter" evidence="1">
    <location>
        <begin position="30"/>
        <end position="48"/>
    </location>
</feature>
<dbReference type="EMBL" id="JBHSTQ010000004">
    <property type="protein sequence ID" value="MFC6386074.1"/>
    <property type="molecule type" value="Genomic_DNA"/>
</dbReference>